<feature type="transmembrane region" description="Helical" evidence="8">
    <location>
        <begin position="172"/>
        <end position="195"/>
    </location>
</feature>
<evidence type="ECO:0000256" key="8">
    <source>
        <dbReference type="SAM" id="Phobius"/>
    </source>
</evidence>
<dbReference type="eggNOG" id="COG1055">
    <property type="taxonomic scope" value="Bacteria"/>
</dbReference>
<proteinExistence type="inferred from homology"/>
<dbReference type="PANTHER" id="PTHR43568:SF1">
    <property type="entry name" value="P PROTEIN"/>
    <property type="match status" value="1"/>
</dbReference>
<keyword evidence="4" id="KW-1003">Cell membrane</keyword>
<feature type="transmembrane region" description="Helical" evidence="8">
    <location>
        <begin position="321"/>
        <end position="340"/>
    </location>
</feature>
<feature type="transmembrane region" description="Helical" evidence="8">
    <location>
        <begin position="360"/>
        <end position="389"/>
    </location>
</feature>
<reference evidence="10 11" key="1">
    <citation type="submission" date="2015-08" db="EMBL/GenBank/DDBJ databases">
        <title>Draft Genome Sequence of Bacillus vietnamensis UCD-SED5.</title>
        <authorList>
            <person name="Lee R.D."/>
            <person name="Jospin G."/>
            <person name="Lang J.M."/>
            <person name="Coil D.A."/>
            <person name="Eisen J.A."/>
        </authorList>
    </citation>
    <scope>NUCLEOTIDE SEQUENCE [LARGE SCALE GENOMIC DNA]</scope>
    <source>
        <strain evidence="10 11">UCD-SED5</strain>
    </source>
</reference>
<evidence type="ECO:0000256" key="3">
    <source>
        <dbReference type="ARBA" id="ARBA00022448"/>
    </source>
</evidence>
<evidence type="ECO:0000256" key="1">
    <source>
        <dbReference type="ARBA" id="ARBA00004651"/>
    </source>
</evidence>
<dbReference type="PANTHER" id="PTHR43568">
    <property type="entry name" value="P PROTEIN"/>
    <property type="match status" value="1"/>
</dbReference>
<organism evidence="10 11">
    <name type="scientific">Rossellomorea vietnamensis</name>
    <dbReference type="NCBI Taxonomy" id="218284"/>
    <lineage>
        <taxon>Bacteria</taxon>
        <taxon>Bacillati</taxon>
        <taxon>Bacillota</taxon>
        <taxon>Bacilli</taxon>
        <taxon>Bacillales</taxon>
        <taxon>Bacillaceae</taxon>
        <taxon>Rossellomorea</taxon>
    </lineage>
</organism>
<comment type="similarity">
    <text evidence="2">Belongs to the CitM (TC 2.A.11) transporter family.</text>
</comment>
<evidence type="ECO:0000256" key="7">
    <source>
        <dbReference type="ARBA" id="ARBA00023136"/>
    </source>
</evidence>
<dbReference type="GO" id="GO:0015105">
    <property type="term" value="F:arsenite transmembrane transporter activity"/>
    <property type="evidence" value="ECO:0007669"/>
    <property type="project" value="InterPro"/>
</dbReference>
<keyword evidence="6 8" id="KW-1133">Transmembrane helix</keyword>
<dbReference type="PATRIC" id="fig|218284.4.peg.702"/>
<dbReference type="Proteomes" id="UP000050398">
    <property type="component" value="Unassembled WGS sequence"/>
</dbReference>
<feature type="transmembrane region" description="Helical" evidence="8">
    <location>
        <begin position="133"/>
        <end position="152"/>
    </location>
</feature>
<feature type="transmembrane region" description="Helical" evidence="8">
    <location>
        <begin position="55"/>
        <end position="82"/>
    </location>
</feature>
<dbReference type="InterPro" id="IPR000802">
    <property type="entry name" value="Arsenical_pump_ArsB"/>
</dbReference>
<evidence type="ECO:0000256" key="6">
    <source>
        <dbReference type="ARBA" id="ARBA00022989"/>
    </source>
</evidence>
<evidence type="ECO:0000259" key="9">
    <source>
        <dbReference type="Pfam" id="PF03600"/>
    </source>
</evidence>
<feature type="transmembrane region" description="Helical" evidence="8">
    <location>
        <begin position="25"/>
        <end position="43"/>
    </location>
</feature>
<dbReference type="RefSeq" id="WP_060670810.1">
    <property type="nucleotide sequence ID" value="NZ_LIXZ01000002.1"/>
</dbReference>
<feature type="transmembrane region" description="Helical" evidence="8">
    <location>
        <begin position="401"/>
        <end position="422"/>
    </location>
</feature>
<evidence type="ECO:0000256" key="4">
    <source>
        <dbReference type="ARBA" id="ARBA00022475"/>
    </source>
</evidence>
<evidence type="ECO:0000313" key="10">
    <source>
        <dbReference type="EMBL" id="KPL60780.1"/>
    </source>
</evidence>
<feature type="transmembrane region" description="Helical" evidence="8">
    <location>
        <begin position="228"/>
        <end position="261"/>
    </location>
</feature>
<comment type="subcellular location">
    <subcellularLocation>
        <location evidence="1">Cell membrane</location>
        <topology evidence="1">Multi-pass membrane protein</topology>
    </subcellularLocation>
</comment>
<accession>A0A0P6W730</accession>
<evidence type="ECO:0000256" key="2">
    <source>
        <dbReference type="ARBA" id="ARBA00009843"/>
    </source>
</evidence>
<keyword evidence="5 8" id="KW-0812">Transmembrane</keyword>
<evidence type="ECO:0000256" key="5">
    <source>
        <dbReference type="ARBA" id="ARBA00022692"/>
    </source>
</evidence>
<feature type="transmembrane region" description="Helical" evidence="8">
    <location>
        <begin position="94"/>
        <end position="121"/>
    </location>
</feature>
<dbReference type="CDD" id="cd01116">
    <property type="entry name" value="P_permease"/>
    <property type="match status" value="1"/>
</dbReference>
<dbReference type="InterPro" id="IPR004680">
    <property type="entry name" value="Cit_transptr-like_dom"/>
</dbReference>
<keyword evidence="7 8" id="KW-0472">Membrane</keyword>
<feature type="transmembrane region" description="Helical" evidence="8">
    <location>
        <begin position="281"/>
        <end position="300"/>
    </location>
</feature>
<evidence type="ECO:0000313" key="11">
    <source>
        <dbReference type="Proteomes" id="UP000050398"/>
    </source>
</evidence>
<protein>
    <recommendedName>
        <fullName evidence="9">Citrate transporter-like domain-containing protein</fullName>
    </recommendedName>
</protein>
<dbReference type="OrthoDB" id="9765532at2"/>
<dbReference type="AlphaFoldDB" id="A0A0P6W730"/>
<dbReference type="GO" id="GO:0005886">
    <property type="term" value="C:plasma membrane"/>
    <property type="evidence" value="ECO:0007669"/>
    <property type="project" value="UniProtKB-SubCell"/>
</dbReference>
<comment type="caution">
    <text evidence="10">The sequence shown here is derived from an EMBL/GenBank/DDBJ whole genome shotgun (WGS) entry which is preliminary data.</text>
</comment>
<gene>
    <name evidence="10" type="ORF">AM506_03295</name>
</gene>
<keyword evidence="3" id="KW-0813">Transport</keyword>
<dbReference type="PRINTS" id="PR00758">
    <property type="entry name" value="ARSENICPUMP"/>
</dbReference>
<feature type="domain" description="Citrate transporter-like" evidence="9">
    <location>
        <begin position="14"/>
        <end position="367"/>
    </location>
</feature>
<dbReference type="Pfam" id="PF03600">
    <property type="entry name" value="CitMHS"/>
    <property type="match status" value="1"/>
</dbReference>
<sequence length="431" mass="47406">MSPMIVLIVFVSVYILLMTEKWNRVLAAMAGGVAMLLIGAFPLEKALFTYIDWKTITLLFSMMLIVTITSKTGIFEFIAIRIAQWVNGNGLSLLVLFSSLAAVGSAFLANVTIAMLLVPILFKLTRLLELPPIPYLIMTILACNIGGTATLIGDPPNMMIGQAVKHFTFNAFLENLLPVVLMVYGVTLLIMCLVYKEVLHVKEDRKLLLKGIKPNEYLKRDNGLFQSLFVLVLVLVGFSVYPVFHLDVTTVSLAGAVLLMLLLEKIHPPEKILREVEWGTLFFFMGLFLLVGGIEEAGFIDEIAREILRATDGDMKKTAFVILWGTGILSAVVDNIPFVAAMIPVIQEFGEFGMVNMDPLWWSLALGACLGGNGTLLGSSSNLVIAGLASKENVQIKFHQYLLIGVPVTVISLAVSTLYVYFKYIRPFMGG</sequence>
<name>A0A0P6W730_9BACI</name>
<dbReference type="InterPro" id="IPR051475">
    <property type="entry name" value="Diverse_Ion_Transporter"/>
</dbReference>
<dbReference type="EMBL" id="LIXZ01000002">
    <property type="protein sequence ID" value="KPL60780.1"/>
    <property type="molecule type" value="Genomic_DNA"/>
</dbReference>